<dbReference type="PANTHER" id="PTHR47751:SF1">
    <property type="entry name" value="SUPERFAMILY HYDROLASE, PUTATIVE (AFU_ORTHOLOGUE AFUA_2G16580)-RELATED"/>
    <property type="match status" value="1"/>
</dbReference>
<keyword evidence="4" id="KW-1185">Reference proteome</keyword>
<evidence type="ECO:0000256" key="1">
    <source>
        <dbReference type="SAM" id="SignalP"/>
    </source>
</evidence>
<reference evidence="3" key="1">
    <citation type="submission" date="2021-02" db="EMBL/GenBank/DDBJ databases">
        <authorList>
            <person name="Palmer J.M."/>
        </authorList>
    </citation>
    <scope>NUCLEOTIDE SEQUENCE</scope>
    <source>
        <strain evidence="3">SCRP734</strain>
    </source>
</reference>
<dbReference type="EMBL" id="JAGDFM010000248">
    <property type="protein sequence ID" value="KAG7381398.1"/>
    <property type="molecule type" value="Genomic_DNA"/>
</dbReference>
<protein>
    <recommendedName>
        <fullName evidence="2">Xaa-Pro dipeptidyl-peptidase-like domain-containing protein</fullName>
    </recommendedName>
</protein>
<sequence length="354" mass="38113">MMVGTRMAAALGVMTLARSMSASAQNMSFGADNFYRSNNVTSQPITFPNQYKMNVAGNLFTPKDLDTSVGAPAIIVGHPMGAVKEQSANLYATKMAEQGFVTVSIDISFWGGSDGEPRNAVSPDLYAESFSAAVDYLGQQDFINSERIGALGICGSGSFAISAAKIDSRVKAVATSAMYDMGAVNRDGLRNAVTVEQRKETIAQASQQRSVEAAGGETQYMGGTTHELTADTNAIQREFYDYYRTARGEYTPPGSSSNLTTHPTLSSNVKFLNFYPFNDIDTISPRPLLFVSGDLAHSREFSEDAYAGAAEPKELFWVAGAGHVDLYDRVDLIPFDKFTEFFTAGLAANATQVN</sequence>
<comment type="caution">
    <text evidence="3">The sequence shown here is derived from an EMBL/GenBank/DDBJ whole genome shotgun (WGS) entry which is preliminary data.</text>
</comment>
<dbReference type="InterPro" id="IPR000383">
    <property type="entry name" value="Xaa-Pro-like_dom"/>
</dbReference>
<dbReference type="OrthoDB" id="109316at2759"/>
<dbReference type="AlphaFoldDB" id="A0A8T1VMG5"/>
<feature type="chain" id="PRO_5035897963" description="Xaa-Pro dipeptidyl-peptidase-like domain-containing protein" evidence="1">
    <location>
        <begin position="25"/>
        <end position="354"/>
    </location>
</feature>
<organism evidence="3 4">
    <name type="scientific">Phytophthora pseudosyringae</name>
    <dbReference type="NCBI Taxonomy" id="221518"/>
    <lineage>
        <taxon>Eukaryota</taxon>
        <taxon>Sar</taxon>
        <taxon>Stramenopiles</taxon>
        <taxon>Oomycota</taxon>
        <taxon>Peronosporomycetes</taxon>
        <taxon>Peronosporales</taxon>
        <taxon>Peronosporaceae</taxon>
        <taxon>Phytophthora</taxon>
    </lineage>
</organism>
<dbReference type="Proteomes" id="UP000694044">
    <property type="component" value="Unassembled WGS sequence"/>
</dbReference>
<evidence type="ECO:0000259" key="2">
    <source>
        <dbReference type="Pfam" id="PF02129"/>
    </source>
</evidence>
<evidence type="ECO:0000313" key="4">
    <source>
        <dbReference type="Proteomes" id="UP000694044"/>
    </source>
</evidence>
<gene>
    <name evidence="3" type="ORF">PHYPSEUDO_006056</name>
</gene>
<evidence type="ECO:0000313" key="3">
    <source>
        <dbReference type="EMBL" id="KAG7381398.1"/>
    </source>
</evidence>
<proteinExistence type="predicted"/>
<name>A0A8T1VMG5_9STRA</name>
<dbReference type="Pfam" id="PF02129">
    <property type="entry name" value="Peptidase_S15"/>
    <property type="match status" value="1"/>
</dbReference>
<feature type="signal peptide" evidence="1">
    <location>
        <begin position="1"/>
        <end position="24"/>
    </location>
</feature>
<dbReference type="GO" id="GO:0016787">
    <property type="term" value="F:hydrolase activity"/>
    <property type="evidence" value="ECO:0007669"/>
    <property type="project" value="InterPro"/>
</dbReference>
<dbReference type="PANTHER" id="PTHR47751">
    <property type="entry name" value="SUPERFAMILY HYDROLASE, PUTATIVE (AFU_ORTHOLOGUE AFUA_2G16580)-RELATED"/>
    <property type="match status" value="1"/>
</dbReference>
<dbReference type="InterPro" id="IPR051411">
    <property type="entry name" value="Polyketide_trans_af380"/>
</dbReference>
<accession>A0A8T1VMG5</accession>
<keyword evidence="1" id="KW-0732">Signal</keyword>
<feature type="domain" description="Xaa-Pro dipeptidyl-peptidase-like" evidence="2">
    <location>
        <begin position="58"/>
        <end position="209"/>
    </location>
</feature>